<proteinExistence type="inferred from homology"/>
<gene>
    <name evidence="3" type="ORF">ACFQ33_14985</name>
</gene>
<dbReference type="InterPro" id="IPR023696">
    <property type="entry name" value="Ureohydrolase_dom_sf"/>
</dbReference>
<evidence type="ECO:0000256" key="1">
    <source>
        <dbReference type="ARBA" id="ARBA00005947"/>
    </source>
</evidence>
<evidence type="ECO:0000313" key="3">
    <source>
        <dbReference type="EMBL" id="MFD1329192.1"/>
    </source>
</evidence>
<keyword evidence="4" id="KW-1185">Reference proteome</keyword>
<evidence type="ECO:0000313" key="4">
    <source>
        <dbReference type="Proteomes" id="UP001597173"/>
    </source>
</evidence>
<evidence type="ECO:0000259" key="2">
    <source>
        <dbReference type="Pfam" id="PF00850"/>
    </source>
</evidence>
<accession>A0ABW3YZ46</accession>
<protein>
    <submittedName>
        <fullName evidence="3">Class II histone deacetylase</fullName>
    </submittedName>
</protein>
<comment type="similarity">
    <text evidence="1">Belongs to the histone deacetylase family.</text>
</comment>
<dbReference type="PANTHER" id="PTHR10625">
    <property type="entry name" value="HISTONE DEACETYLASE HDAC1-RELATED"/>
    <property type="match status" value="1"/>
</dbReference>
<dbReference type="Proteomes" id="UP001597173">
    <property type="component" value="Unassembled WGS sequence"/>
</dbReference>
<dbReference type="Pfam" id="PF00850">
    <property type="entry name" value="Hist_deacetyl"/>
    <property type="match status" value="1"/>
</dbReference>
<comment type="caution">
    <text evidence="3">The sequence shown here is derived from an EMBL/GenBank/DDBJ whole genome shotgun (WGS) entry which is preliminary data.</text>
</comment>
<dbReference type="RefSeq" id="WP_374835747.1">
    <property type="nucleotide sequence ID" value="NZ_JBHEEW010000002.1"/>
</dbReference>
<sequence length="372" mass="40216">MGQKAASFFHDEKCLWHSGKPHALIFPIGGWVQPPNAAAYAESPDSKRRLKSLMDVSGLTSTLAVSSAPTVEFPDLLRVHTAEYLDRFAALSAREGGEVGMEASFGPGGFDIARLSAGLVSAAVETVLSGVSRNAYALSRPPGHHCLRDQGLGFCLLANIAIAVEKAIAERQLSRVAVIDWDVHHGNGTEAIFYDRPDVFTISLHQDRCFPSDSGSATDRGAGPGEGYNLNIPLLPGGGHQSYVDAMEMIVLSALRRYRPELIVIASGYDANGFDPLSRMMAHSETYRWMMNQVMAVADELCDGRIIVAHEGGYSEAYVPFCGHALIEALAGHRTDVIDPALQMIVAQQPGREFTQLQKSLLAEQARALRLA</sequence>
<dbReference type="InterPro" id="IPR037138">
    <property type="entry name" value="His_deacetylse_dom_sf"/>
</dbReference>
<dbReference type="EMBL" id="JBHTNF010000009">
    <property type="protein sequence ID" value="MFD1329192.1"/>
    <property type="molecule type" value="Genomic_DNA"/>
</dbReference>
<dbReference type="SUPFAM" id="SSF52768">
    <property type="entry name" value="Arginase/deacetylase"/>
    <property type="match status" value="1"/>
</dbReference>
<organism evidence="3 4">
    <name type="scientific">Mycoplana ramosa</name>
    <name type="common">Mycoplana bullata</name>
    <dbReference type="NCBI Taxonomy" id="40837"/>
    <lineage>
        <taxon>Bacteria</taxon>
        <taxon>Pseudomonadati</taxon>
        <taxon>Pseudomonadota</taxon>
        <taxon>Alphaproteobacteria</taxon>
        <taxon>Hyphomicrobiales</taxon>
        <taxon>Rhizobiaceae</taxon>
        <taxon>Mycoplana</taxon>
    </lineage>
</organism>
<name>A0ABW3YZ46_MYCRA</name>
<dbReference type="PANTHER" id="PTHR10625:SF10">
    <property type="entry name" value="HISTONE DEACETYLASE HDAC1"/>
    <property type="match status" value="1"/>
</dbReference>
<dbReference type="CDD" id="cd09996">
    <property type="entry name" value="HDAC_classII_1"/>
    <property type="match status" value="1"/>
</dbReference>
<dbReference type="PRINTS" id="PR01270">
    <property type="entry name" value="HDASUPER"/>
</dbReference>
<reference evidence="4" key="1">
    <citation type="journal article" date="2019" name="Int. J. Syst. Evol. Microbiol.">
        <title>The Global Catalogue of Microorganisms (GCM) 10K type strain sequencing project: providing services to taxonomists for standard genome sequencing and annotation.</title>
        <authorList>
            <consortium name="The Broad Institute Genomics Platform"/>
            <consortium name="The Broad Institute Genome Sequencing Center for Infectious Disease"/>
            <person name="Wu L."/>
            <person name="Ma J."/>
        </authorList>
    </citation>
    <scope>NUCLEOTIDE SEQUENCE [LARGE SCALE GENOMIC DNA]</scope>
    <source>
        <strain evidence="4">CCUG 55609</strain>
    </source>
</reference>
<feature type="domain" description="Histone deacetylase" evidence="2">
    <location>
        <begin position="42"/>
        <end position="328"/>
    </location>
</feature>
<dbReference type="InterPro" id="IPR000286">
    <property type="entry name" value="HDACs"/>
</dbReference>
<dbReference type="Gene3D" id="3.40.800.20">
    <property type="entry name" value="Histone deacetylase domain"/>
    <property type="match status" value="1"/>
</dbReference>
<dbReference type="InterPro" id="IPR023801">
    <property type="entry name" value="His_deacetylse_dom"/>
</dbReference>